<keyword evidence="2" id="KW-1185">Reference proteome</keyword>
<reference evidence="1 2" key="1">
    <citation type="submission" date="2019-01" db="EMBL/GenBank/DDBJ databases">
        <authorList>
            <person name="Ferrante I. M."/>
        </authorList>
    </citation>
    <scope>NUCLEOTIDE SEQUENCE [LARGE SCALE GENOMIC DNA]</scope>
    <source>
        <strain evidence="1 2">B856</strain>
    </source>
</reference>
<protein>
    <submittedName>
        <fullName evidence="1">Uncharacterized protein</fullName>
    </submittedName>
</protein>
<dbReference type="Proteomes" id="UP000291116">
    <property type="component" value="Unassembled WGS sequence"/>
</dbReference>
<sequence>MKAMRASEYTTSDKFPLVRFQRDLIDTIGEEPHHIQTVFSFFGPDYISPGRARDANMFAPEAHVLNGPTSVTTSNADVFLQKTERSLRAHT</sequence>
<accession>A0A448YXF6</accession>
<organism evidence="1 2">
    <name type="scientific">Pseudo-nitzschia multistriata</name>
    <dbReference type="NCBI Taxonomy" id="183589"/>
    <lineage>
        <taxon>Eukaryota</taxon>
        <taxon>Sar</taxon>
        <taxon>Stramenopiles</taxon>
        <taxon>Ochrophyta</taxon>
        <taxon>Bacillariophyta</taxon>
        <taxon>Bacillariophyceae</taxon>
        <taxon>Bacillariophycidae</taxon>
        <taxon>Bacillariales</taxon>
        <taxon>Bacillariaceae</taxon>
        <taxon>Pseudo-nitzschia</taxon>
    </lineage>
</organism>
<dbReference type="AlphaFoldDB" id="A0A448YXF6"/>
<dbReference type="EMBL" id="CAACVS010000027">
    <property type="protein sequence ID" value="VEU34420.1"/>
    <property type="molecule type" value="Genomic_DNA"/>
</dbReference>
<evidence type="ECO:0000313" key="2">
    <source>
        <dbReference type="Proteomes" id="UP000291116"/>
    </source>
</evidence>
<gene>
    <name evidence="1" type="ORF">PSNMU_V1.4_AUG-EV-PASAV3_0010420</name>
</gene>
<proteinExistence type="predicted"/>
<name>A0A448YXF6_9STRA</name>
<evidence type="ECO:0000313" key="1">
    <source>
        <dbReference type="EMBL" id="VEU34420.1"/>
    </source>
</evidence>